<keyword evidence="1" id="KW-0175">Coiled coil</keyword>
<proteinExistence type="predicted"/>
<dbReference type="InterPro" id="IPR052173">
    <property type="entry name" value="Beta-lactam_resp_regulator"/>
</dbReference>
<feature type="transmembrane region" description="Helical" evidence="3">
    <location>
        <begin position="40"/>
        <end position="61"/>
    </location>
</feature>
<dbReference type="Proteomes" id="UP000809349">
    <property type="component" value="Unassembled WGS sequence"/>
</dbReference>
<accession>A0ABS7SSI5</accession>
<organism evidence="5 6">
    <name type="scientific">Massilia soli</name>
    <dbReference type="NCBI Taxonomy" id="2792854"/>
    <lineage>
        <taxon>Bacteria</taxon>
        <taxon>Pseudomonadati</taxon>
        <taxon>Pseudomonadota</taxon>
        <taxon>Betaproteobacteria</taxon>
        <taxon>Burkholderiales</taxon>
        <taxon>Oxalobacteraceae</taxon>
        <taxon>Telluria group</taxon>
        <taxon>Massilia</taxon>
    </lineage>
</organism>
<reference evidence="5 6" key="1">
    <citation type="submission" date="2021-08" db="EMBL/GenBank/DDBJ databases">
        <title>Massilia sp. R798.</title>
        <authorList>
            <person name="Baek J.H."/>
            <person name="Jung H.S."/>
            <person name="Kim K.R."/>
            <person name="Jeon C.O."/>
        </authorList>
    </citation>
    <scope>NUCLEOTIDE SEQUENCE [LARGE SCALE GENOMIC DNA]</scope>
    <source>
        <strain evidence="5 6">R798</strain>
    </source>
</reference>
<dbReference type="PANTHER" id="PTHR34978">
    <property type="entry name" value="POSSIBLE SENSOR-TRANSDUCER PROTEIN BLAR"/>
    <property type="match status" value="1"/>
</dbReference>
<gene>
    <name evidence="5" type="ORF">I4X03_016715</name>
</gene>
<comment type="caution">
    <text evidence="5">The sequence shown here is derived from an EMBL/GenBank/DDBJ whole genome shotgun (WGS) entry which is preliminary data.</text>
</comment>
<evidence type="ECO:0000256" key="3">
    <source>
        <dbReference type="SAM" id="Phobius"/>
    </source>
</evidence>
<evidence type="ECO:0000256" key="1">
    <source>
        <dbReference type="SAM" id="Coils"/>
    </source>
</evidence>
<feature type="transmembrane region" description="Helical" evidence="3">
    <location>
        <begin position="15"/>
        <end position="33"/>
    </location>
</feature>
<name>A0ABS7SSI5_9BURK</name>
<feature type="region of interest" description="Disordered" evidence="2">
    <location>
        <begin position="349"/>
        <end position="390"/>
    </location>
</feature>
<dbReference type="CDD" id="cd07341">
    <property type="entry name" value="M56_BlaR1_MecR1_like"/>
    <property type="match status" value="1"/>
</dbReference>
<dbReference type="RefSeq" id="WP_223469383.1">
    <property type="nucleotide sequence ID" value="NZ_JAFBIL020000006.1"/>
</dbReference>
<keyword evidence="3" id="KW-0812">Transmembrane</keyword>
<dbReference type="Pfam" id="PF05569">
    <property type="entry name" value="Peptidase_M56"/>
    <property type="match status" value="1"/>
</dbReference>
<feature type="compositionally biased region" description="Pro residues" evidence="2">
    <location>
        <begin position="362"/>
        <end position="383"/>
    </location>
</feature>
<sequence>MSALVPALAWALLDFVWQGMLIGWGAALLLAAMRRVRPQARYAVACGALLLCAALPLSGVVQRIADVQVLNATFLPLSGPDTAQAIALNASAEPAALLAGWEQALQARLPLVVLLWSCGAALLALRMAVGLAWVRRVTSHHQYRSDPAWQARLERMAGRFGIARKVVLGLVDDIHSPVTAGWWRPVVLVPASLISGMPPHLLEALLAHELAHIRRHDYLVNLVQGAIEIVLFYHPAVWWLSRRIRDEREQIADDLAASMLGEPRRLALALSELDQFQLSIPQLAHAAHGGNLMSRIKRLVRPDTEPLNWKAALPALGLAVAFAGFYAHAQSIPPVPPAPPAPLAADVPPPPPVPAVPSRSMPAPPAPPASPAPPAPPAPPTPPAKWSVSKQPGELSYAIVRGEERGGTRMNGHSDDFDDLKAARSAVKGEFLWFRDRHGKAYIVQDAGILARVNTAWEPLDRLGKQMDVHSKEMGKHSKVMDVLGRQMTAVSPATAPNAALRNAERDMQALGREQDKLARELDKLGRKMADASPDQRNSLSRDMERLSAKMEVLSREMENYSLVIEAHSRDIEKAAKPMEAIGAKMEEAGRPMEALGKKMGELGKQMETESRAAGKTVRGLIGEAVSRGLARPAPGSGAS</sequence>
<dbReference type="Gene3D" id="3.30.2010.10">
    <property type="entry name" value="Metalloproteases ('zincins'), catalytic domain"/>
    <property type="match status" value="1"/>
</dbReference>
<feature type="domain" description="Peptidase M56" evidence="4">
    <location>
        <begin position="38"/>
        <end position="258"/>
    </location>
</feature>
<keyword evidence="3" id="KW-1133">Transmembrane helix</keyword>
<feature type="transmembrane region" description="Helical" evidence="3">
    <location>
        <begin position="111"/>
        <end position="134"/>
    </location>
</feature>
<dbReference type="EMBL" id="JAFBIL020000006">
    <property type="protein sequence ID" value="MBZ2208912.1"/>
    <property type="molecule type" value="Genomic_DNA"/>
</dbReference>
<evidence type="ECO:0000313" key="6">
    <source>
        <dbReference type="Proteomes" id="UP000809349"/>
    </source>
</evidence>
<evidence type="ECO:0000256" key="2">
    <source>
        <dbReference type="SAM" id="MobiDB-lite"/>
    </source>
</evidence>
<evidence type="ECO:0000313" key="5">
    <source>
        <dbReference type="EMBL" id="MBZ2208912.1"/>
    </source>
</evidence>
<feature type="coiled-coil region" evidence="1">
    <location>
        <begin position="501"/>
        <end position="564"/>
    </location>
</feature>
<dbReference type="InterPro" id="IPR008756">
    <property type="entry name" value="Peptidase_M56"/>
</dbReference>
<dbReference type="PANTHER" id="PTHR34978:SF3">
    <property type="entry name" value="SLR0241 PROTEIN"/>
    <property type="match status" value="1"/>
</dbReference>
<protein>
    <submittedName>
        <fullName evidence="5">Peptidase M56</fullName>
    </submittedName>
</protein>
<keyword evidence="3" id="KW-0472">Membrane</keyword>
<keyword evidence="6" id="KW-1185">Reference proteome</keyword>
<evidence type="ECO:0000259" key="4">
    <source>
        <dbReference type="Pfam" id="PF05569"/>
    </source>
</evidence>